<organism evidence="1">
    <name type="scientific">Anguilla anguilla</name>
    <name type="common">European freshwater eel</name>
    <name type="synonym">Muraena anguilla</name>
    <dbReference type="NCBI Taxonomy" id="7936"/>
    <lineage>
        <taxon>Eukaryota</taxon>
        <taxon>Metazoa</taxon>
        <taxon>Chordata</taxon>
        <taxon>Craniata</taxon>
        <taxon>Vertebrata</taxon>
        <taxon>Euteleostomi</taxon>
        <taxon>Actinopterygii</taxon>
        <taxon>Neopterygii</taxon>
        <taxon>Teleostei</taxon>
        <taxon>Anguilliformes</taxon>
        <taxon>Anguillidae</taxon>
        <taxon>Anguilla</taxon>
    </lineage>
</organism>
<reference evidence="1" key="1">
    <citation type="submission" date="2014-11" db="EMBL/GenBank/DDBJ databases">
        <authorList>
            <person name="Amaro Gonzalez C."/>
        </authorList>
    </citation>
    <scope>NUCLEOTIDE SEQUENCE</scope>
</reference>
<accession>A0A0E9VRR3</accession>
<proteinExistence type="predicted"/>
<evidence type="ECO:0000313" key="1">
    <source>
        <dbReference type="EMBL" id="JAH80070.1"/>
    </source>
</evidence>
<sequence length="15" mass="1657">MSPHRKATELAPGYV</sequence>
<name>A0A0E9VRR3_ANGAN</name>
<reference evidence="1" key="2">
    <citation type="journal article" date="2015" name="Fish Shellfish Immunol.">
        <title>Early steps in the European eel (Anguilla anguilla)-Vibrio vulnificus interaction in the gills: Role of the RtxA13 toxin.</title>
        <authorList>
            <person name="Callol A."/>
            <person name="Pajuelo D."/>
            <person name="Ebbesson L."/>
            <person name="Teles M."/>
            <person name="MacKenzie S."/>
            <person name="Amaro C."/>
        </authorList>
    </citation>
    <scope>NUCLEOTIDE SEQUENCE</scope>
</reference>
<protein>
    <submittedName>
        <fullName evidence="1">Uncharacterized protein</fullName>
    </submittedName>
</protein>
<dbReference type="EMBL" id="GBXM01028507">
    <property type="protein sequence ID" value="JAH80070.1"/>
    <property type="molecule type" value="Transcribed_RNA"/>
</dbReference>